<dbReference type="PANTHER" id="PTHR31313">
    <property type="entry name" value="TY1 ENHANCER ACTIVATOR"/>
    <property type="match status" value="1"/>
</dbReference>
<organism evidence="10 11">
    <name type="scientific">Cladophialophora carrionii</name>
    <dbReference type="NCBI Taxonomy" id="86049"/>
    <lineage>
        <taxon>Eukaryota</taxon>
        <taxon>Fungi</taxon>
        <taxon>Dikarya</taxon>
        <taxon>Ascomycota</taxon>
        <taxon>Pezizomycotina</taxon>
        <taxon>Eurotiomycetes</taxon>
        <taxon>Chaetothyriomycetidae</taxon>
        <taxon>Chaetothyriales</taxon>
        <taxon>Herpotrichiellaceae</taxon>
        <taxon>Cladophialophora</taxon>
    </lineage>
</organism>
<evidence type="ECO:0000259" key="9">
    <source>
        <dbReference type="PROSITE" id="PS50048"/>
    </source>
</evidence>
<dbReference type="EMBL" id="LGRB01000004">
    <property type="protein sequence ID" value="OCT54330.1"/>
    <property type="molecule type" value="Genomic_DNA"/>
</dbReference>
<sequence>MTDHRPDAAGQRPRKKQRIHQARRYGFACSNCRRKKARCDGAIPTCNKCIATRESCEYDRGPSVAYAISLENRLKEFEDRFERLRRSTSTEELQALISKPFERAKPERARRASADAREPKDALDEGLDVEAADSSPLIQGEPPDEASVGVDGRICFYGKTSHYHVGPREDEDDEGTLPRSSEQRERQTTDQQQPMSSASTIYTTPDVNAPIESPGPPEVLSEIPSEFLDHLLDAYWCWAHHLHLVLNKRLFLSTCLNGVAMSWRKADTVQGTCSFPGHG</sequence>
<evidence type="ECO:0000256" key="5">
    <source>
        <dbReference type="ARBA" id="ARBA00023125"/>
    </source>
</evidence>
<dbReference type="SUPFAM" id="SSF57701">
    <property type="entry name" value="Zn2/Cys6 DNA-binding domain"/>
    <property type="match status" value="1"/>
</dbReference>
<dbReference type="SMART" id="SM00066">
    <property type="entry name" value="GAL4"/>
    <property type="match status" value="1"/>
</dbReference>
<proteinExistence type="predicted"/>
<dbReference type="PROSITE" id="PS00463">
    <property type="entry name" value="ZN2_CY6_FUNGAL_1"/>
    <property type="match status" value="1"/>
</dbReference>
<feature type="region of interest" description="Disordered" evidence="8">
    <location>
        <begin position="98"/>
        <end position="150"/>
    </location>
</feature>
<keyword evidence="11" id="KW-1185">Reference proteome</keyword>
<dbReference type="GO" id="GO:0003677">
    <property type="term" value="F:DNA binding"/>
    <property type="evidence" value="ECO:0007669"/>
    <property type="project" value="UniProtKB-KW"/>
</dbReference>
<feature type="region of interest" description="Disordered" evidence="8">
    <location>
        <begin position="1"/>
        <end position="20"/>
    </location>
</feature>
<dbReference type="CDD" id="cd00067">
    <property type="entry name" value="GAL4"/>
    <property type="match status" value="1"/>
</dbReference>
<feature type="domain" description="Zn(2)-C6 fungal-type" evidence="9">
    <location>
        <begin position="28"/>
        <end position="58"/>
    </location>
</feature>
<dbReference type="PROSITE" id="PS50048">
    <property type="entry name" value="ZN2_CY6_FUNGAL_2"/>
    <property type="match status" value="1"/>
</dbReference>
<feature type="compositionally biased region" description="Basic and acidic residues" evidence="8">
    <location>
        <begin position="100"/>
        <end position="123"/>
    </location>
</feature>
<dbReference type="GO" id="GO:0008270">
    <property type="term" value="F:zinc ion binding"/>
    <property type="evidence" value="ECO:0007669"/>
    <property type="project" value="InterPro"/>
</dbReference>
<keyword evidence="6" id="KW-0804">Transcription</keyword>
<gene>
    <name evidence="10" type="ORF">CLCR_00914</name>
</gene>
<dbReference type="AlphaFoldDB" id="A0A1C1D0Y9"/>
<keyword evidence="5" id="KW-0238">DNA-binding</keyword>
<dbReference type="OrthoDB" id="3509362at2759"/>
<comment type="subcellular location">
    <subcellularLocation>
        <location evidence="1">Nucleus</location>
    </subcellularLocation>
</comment>
<dbReference type="InterPro" id="IPR001138">
    <property type="entry name" value="Zn2Cys6_DnaBD"/>
</dbReference>
<keyword evidence="4" id="KW-0805">Transcription regulation</keyword>
<evidence type="ECO:0000313" key="10">
    <source>
        <dbReference type="EMBL" id="OCT54330.1"/>
    </source>
</evidence>
<dbReference type="Proteomes" id="UP000094526">
    <property type="component" value="Unassembled WGS sequence"/>
</dbReference>
<feature type="region of interest" description="Disordered" evidence="8">
    <location>
        <begin position="164"/>
        <end position="218"/>
    </location>
</feature>
<evidence type="ECO:0000256" key="8">
    <source>
        <dbReference type="SAM" id="MobiDB-lite"/>
    </source>
</evidence>
<feature type="compositionally biased region" description="Polar residues" evidence="8">
    <location>
        <begin position="194"/>
        <end position="206"/>
    </location>
</feature>
<dbReference type="Pfam" id="PF00172">
    <property type="entry name" value="Zn_clus"/>
    <property type="match status" value="1"/>
</dbReference>
<evidence type="ECO:0000256" key="6">
    <source>
        <dbReference type="ARBA" id="ARBA00023163"/>
    </source>
</evidence>
<evidence type="ECO:0000256" key="3">
    <source>
        <dbReference type="ARBA" id="ARBA00022833"/>
    </source>
</evidence>
<name>A0A1C1D0Y9_9EURO</name>
<reference evidence="11" key="1">
    <citation type="submission" date="2015-07" db="EMBL/GenBank/DDBJ databases">
        <authorList>
            <person name="Teixeira M.M."/>
            <person name="Souza R.C."/>
            <person name="Almeida L.G."/>
            <person name="Vicente V.A."/>
            <person name="de Hoog S."/>
            <person name="Bocca A.L."/>
            <person name="de Almeida S.R."/>
            <person name="Vasconcelos A.T."/>
            <person name="Felipe M.S."/>
        </authorList>
    </citation>
    <scope>NUCLEOTIDE SEQUENCE [LARGE SCALE GENOMIC DNA]</scope>
    <source>
        <strain evidence="11">KSF</strain>
    </source>
</reference>
<dbReference type="GO" id="GO:0000981">
    <property type="term" value="F:DNA-binding transcription factor activity, RNA polymerase II-specific"/>
    <property type="evidence" value="ECO:0007669"/>
    <property type="project" value="InterPro"/>
</dbReference>
<dbReference type="STRING" id="86049.A0A1C1D0Y9"/>
<keyword evidence="7" id="KW-0539">Nucleus</keyword>
<keyword evidence="3" id="KW-0862">Zinc</keyword>
<keyword evidence="2" id="KW-0479">Metal-binding</keyword>
<dbReference type="PANTHER" id="PTHR31313:SF85">
    <property type="entry name" value="ZN(II)2CYS6 TRANSCRIPTION FACTOR (EUROFUNG)"/>
    <property type="match status" value="1"/>
</dbReference>
<comment type="caution">
    <text evidence="10">The sequence shown here is derived from an EMBL/GenBank/DDBJ whole genome shotgun (WGS) entry which is preliminary data.</text>
</comment>
<evidence type="ECO:0000256" key="7">
    <source>
        <dbReference type="ARBA" id="ARBA00023242"/>
    </source>
</evidence>
<dbReference type="VEuPathDB" id="FungiDB:G647_01608"/>
<evidence type="ECO:0000256" key="1">
    <source>
        <dbReference type="ARBA" id="ARBA00004123"/>
    </source>
</evidence>
<dbReference type="VEuPathDB" id="FungiDB:CLCR_00914"/>
<evidence type="ECO:0000256" key="2">
    <source>
        <dbReference type="ARBA" id="ARBA00022723"/>
    </source>
</evidence>
<dbReference type="InterPro" id="IPR051615">
    <property type="entry name" value="Transcr_Regulatory_Elem"/>
</dbReference>
<accession>A0A1C1D0Y9</accession>
<dbReference type="InterPro" id="IPR036864">
    <property type="entry name" value="Zn2-C6_fun-type_DNA-bd_sf"/>
</dbReference>
<dbReference type="GO" id="GO:0005634">
    <property type="term" value="C:nucleus"/>
    <property type="evidence" value="ECO:0007669"/>
    <property type="project" value="UniProtKB-SubCell"/>
</dbReference>
<evidence type="ECO:0000256" key="4">
    <source>
        <dbReference type="ARBA" id="ARBA00023015"/>
    </source>
</evidence>
<protein>
    <recommendedName>
        <fullName evidence="9">Zn(2)-C6 fungal-type domain-containing protein</fullName>
    </recommendedName>
</protein>
<dbReference type="Gene3D" id="4.10.240.10">
    <property type="entry name" value="Zn(2)-C6 fungal-type DNA-binding domain"/>
    <property type="match status" value="1"/>
</dbReference>
<evidence type="ECO:0000313" key="11">
    <source>
        <dbReference type="Proteomes" id="UP000094526"/>
    </source>
</evidence>